<dbReference type="Pfam" id="PF03079">
    <property type="entry name" value="ARD"/>
    <property type="match status" value="1"/>
</dbReference>
<dbReference type="HAMAP" id="MF_01682">
    <property type="entry name" value="Salvage_MtnD"/>
    <property type="match status" value="1"/>
</dbReference>
<comment type="cofactor">
    <cofactor evidence="9">
        <name>Ni(2+)</name>
        <dbReference type="ChEBI" id="CHEBI:49786"/>
    </cofactor>
    <text evidence="9">Binds 1 nickel ion per monomer.</text>
</comment>
<feature type="binding site" evidence="9">
    <location>
        <position position="99"/>
    </location>
    <ligand>
        <name>Ni(2+)</name>
        <dbReference type="ChEBI" id="CHEBI:49786"/>
    </ligand>
</feature>
<dbReference type="OrthoDB" id="9795636at2"/>
<feature type="binding site" evidence="9">
    <location>
        <position position="103"/>
    </location>
    <ligand>
        <name>Fe(2+)</name>
        <dbReference type="ChEBI" id="CHEBI:29033"/>
    </ligand>
</feature>
<comment type="cofactor">
    <cofactor evidence="9">
        <name>Fe(2+)</name>
        <dbReference type="ChEBI" id="CHEBI:29033"/>
    </cofactor>
    <text evidence="9">Binds 1 Fe(2+) cation per monomer.</text>
</comment>
<accession>A0A222FQC8</accession>
<evidence type="ECO:0000256" key="9">
    <source>
        <dbReference type="HAMAP-Rule" id="MF_01682"/>
    </source>
</evidence>
<dbReference type="GO" id="GO:0016151">
    <property type="term" value="F:nickel cation binding"/>
    <property type="evidence" value="ECO:0007669"/>
    <property type="project" value="UniProtKB-UniRule"/>
</dbReference>
<comment type="catalytic activity">
    <reaction evidence="9">
        <text>1,2-dihydroxy-5-(methylsulfanyl)pent-1-en-3-one + O2 = 3-(methylsulfanyl)propanoate + CO + formate + 2 H(+)</text>
        <dbReference type="Rhea" id="RHEA:14161"/>
        <dbReference type="ChEBI" id="CHEBI:15378"/>
        <dbReference type="ChEBI" id="CHEBI:15379"/>
        <dbReference type="ChEBI" id="CHEBI:15740"/>
        <dbReference type="ChEBI" id="CHEBI:17245"/>
        <dbReference type="ChEBI" id="CHEBI:49016"/>
        <dbReference type="ChEBI" id="CHEBI:49252"/>
        <dbReference type="EC" id="1.13.11.53"/>
    </reaction>
</comment>
<keyword evidence="7 9" id="KW-0408">Iron</keyword>
<dbReference type="PANTHER" id="PTHR23418:SF0">
    <property type="entry name" value="ACIREDUCTONE DIOXYGENASE"/>
    <property type="match status" value="1"/>
</dbReference>
<dbReference type="GO" id="GO:0005506">
    <property type="term" value="F:iron ion binding"/>
    <property type="evidence" value="ECO:0007669"/>
    <property type="project" value="UniProtKB-UniRule"/>
</dbReference>
<protein>
    <recommendedName>
        <fullName evidence="9">Acireductone dioxygenase</fullName>
    </recommendedName>
    <alternativeName>
        <fullName evidence="9">1,2-dihydroxy-3-keto-5-methylthiopentene dioxygenase</fullName>
        <shortName evidence="9">DHK-MTPene dioxygenase</shortName>
    </alternativeName>
    <alternativeName>
        <fullName evidence="9">Acireductone dioxygenase (Fe(2+)-requiring)</fullName>
        <shortName evidence="9">ARD'</shortName>
        <shortName evidence="9">Fe-ARD</shortName>
        <ecNumber evidence="9">1.13.11.54</ecNumber>
    </alternativeName>
    <alternativeName>
        <fullName evidence="9">Acireductone dioxygenase (Ni(2+)-requiring)</fullName>
        <shortName evidence="9">ARD</shortName>
        <shortName evidence="9">Ni-ARD</shortName>
        <ecNumber evidence="9">1.13.11.53</ecNumber>
    </alternativeName>
</protein>
<evidence type="ECO:0000313" key="11">
    <source>
        <dbReference type="Proteomes" id="UP000202440"/>
    </source>
</evidence>
<keyword evidence="6 9" id="KW-0560">Oxidoreductase</keyword>
<reference evidence="10 11" key="1">
    <citation type="submission" date="2017-07" db="EMBL/GenBank/DDBJ databases">
        <title>Annotated genome sequence of Bacterioplanes sanyensis isolated from Red Sea.</title>
        <authorList>
            <person name="Rehman Z.U."/>
        </authorList>
    </citation>
    <scope>NUCLEOTIDE SEQUENCE [LARGE SCALE GENOMIC DNA]</scope>
    <source>
        <strain evidence="10 11">NV9</strain>
    </source>
</reference>
<feature type="binding site" evidence="9">
    <location>
        <position position="103"/>
    </location>
    <ligand>
        <name>Ni(2+)</name>
        <dbReference type="ChEBI" id="CHEBI:49786"/>
    </ligand>
</feature>
<dbReference type="InterPro" id="IPR014710">
    <property type="entry name" value="RmlC-like_jellyroll"/>
</dbReference>
<keyword evidence="5 9" id="KW-0223">Dioxygenase</keyword>
<dbReference type="EC" id="1.13.11.53" evidence="9"/>
<comment type="similarity">
    <text evidence="9">Belongs to the acireductone dioxygenase (ARD) family.</text>
</comment>
<comment type="catalytic activity">
    <reaction evidence="1 9">
        <text>1,2-dihydroxy-5-(methylsulfanyl)pent-1-en-3-one + O2 = 4-methylsulfanyl-2-oxobutanoate + formate + 2 H(+)</text>
        <dbReference type="Rhea" id="RHEA:24504"/>
        <dbReference type="ChEBI" id="CHEBI:15378"/>
        <dbReference type="ChEBI" id="CHEBI:15379"/>
        <dbReference type="ChEBI" id="CHEBI:15740"/>
        <dbReference type="ChEBI" id="CHEBI:16723"/>
        <dbReference type="ChEBI" id="CHEBI:49252"/>
        <dbReference type="EC" id="1.13.11.54"/>
    </reaction>
</comment>
<feature type="binding site" evidence="9">
    <location>
        <position position="141"/>
    </location>
    <ligand>
        <name>Fe(2+)</name>
        <dbReference type="ChEBI" id="CHEBI:29033"/>
    </ligand>
</feature>
<dbReference type="InterPro" id="IPR004313">
    <property type="entry name" value="ARD"/>
</dbReference>
<keyword evidence="11" id="KW-1185">Reference proteome</keyword>
<evidence type="ECO:0000256" key="3">
    <source>
        <dbReference type="ARBA" id="ARBA00022605"/>
    </source>
</evidence>
<dbReference type="GO" id="GO:0010309">
    <property type="term" value="F:acireductone dioxygenase [iron(II)-requiring] activity"/>
    <property type="evidence" value="ECO:0007669"/>
    <property type="project" value="UniProtKB-UniRule"/>
</dbReference>
<dbReference type="UniPathway" id="UPA00904">
    <property type="reaction ID" value="UER00878"/>
</dbReference>
<feature type="binding site" evidence="9">
    <location>
        <position position="97"/>
    </location>
    <ligand>
        <name>Ni(2+)</name>
        <dbReference type="ChEBI" id="CHEBI:49786"/>
    </ligand>
</feature>
<feature type="site" description="May play a role in transmitting local conformational changes" evidence="9">
    <location>
        <position position="102"/>
    </location>
</feature>
<keyword evidence="8 9" id="KW-0486">Methionine biosynthesis</keyword>
<dbReference type="EMBL" id="CP022530">
    <property type="protein sequence ID" value="ASP40716.1"/>
    <property type="molecule type" value="Genomic_DNA"/>
</dbReference>
<comment type="subunit">
    <text evidence="9">Monomer.</text>
</comment>
<evidence type="ECO:0000256" key="7">
    <source>
        <dbReference type="ARBA" id="ARBA00023004"/>
    </source>
</evidence>
<keyword evidence="3 9" id="KW-0028">Amino-acid biosynthesis</keyword>
<comment type="pathway">
    <text evidence="9">Amino-acid biosynthesis; L-methionine biosynthesis via salvage pathway; L-methionine from S-methyl-5-thio-alpha-D-ribose 1-phosphate: step 5/6.</text>
</comment>
<dbReference type="GO" id="GO:0010308">
    <property type="term" value="F:acireductone dioxygenase (Ni2+-requiring) activity"/>
    <property type="evidence" value="ECO:0007669"/>
    <property type="project" value="UniProtKB-UniRule"/>
</dbReference>
<feature type="binding site" evidence="9">
    <location>
        <position position="99"/>
    </location>
    <ligand>
        <name>Fe(2+)</name>
        <dbReference type="ChEBI" id="CHEBI:29033"/>
    </ligand>
</feature>
<dbReference type="CDD" id="cd02232">
    <property type="entry name" value="cupin_ARD"/>
    <property type="match status" value="1"/>
</dbReference>
<evidence type="ECO:0000256" key="5">
    <source>
        <dbReference type="ARBA" id="ARBA00022964"/>
    </source>
</evidence>
<dbReference type="AlphaFoldDB" id="A0A222FQC8"/>
<name>A0A222FQC8_9GAMM</name>
<evidence type="ECO:0000256" key="6">
    <source>
        <dbReference type="ARBA" id="ARBA00023002"/>
    </source>
</evidence>
<dbReference type="SUPFAM" id="SSF51182">
    <property type="entry name" value="RmlC-like cupins"/>
    <property type="match status" value="1"/>
</dbReference>
<evidence type="ECO:0000256" key="1">
    <source>
        <dbReference type="ARBA" id="ARBA00000428"/>
    </source>
</evidence>
<dbReference type="EC" id="1.13.11.54" evidence="9"/>
<gene>
    <name evidence="9" type="primary">mtnD</name>
    <name evidence="10" type="ORF">CHH28_19475</name>
</gene>
<evidence type="ECO:0000256" key="4">
    <source>
        <dbReference type="ARBA" id="ARBA00022723"/>
    </source>
</evidence>
<dbReference type="Gene3D" id="2.60.120.10">
    <property type="entry name" value="Jelly Rolls"/>
    <property type="match status" value="1"/>
</dbReference>
<dbReference type="PANTHER" id="PTHR23418">
    <property type="entry name" value="ACIREDUCTONE DIOXYGENASE"/>
    <property type="match status" value="1"/>
</dbReference>
<keyword evidence="4 9" id="KW-0479">Metal-binding</keyword>
<organism evidence="10 11">
    <name type="scientific">Bacterioplanes sanyensis</name>
    <dbReference type="NCBI Taxonomy" id="1249553"/>
    <lineage>
        <taxon>Bacteria</taxon>
        <taxon>Pseudomonadati</taxon>
        <taxon>Pseudomonadota</taxon>
        <taxon>Gammaproteobacteria</taxon>
        <taxon>Oceanospirillales</taxon>
        <taxon>Oceanospirillaceae</taxon>
        <taxon>Bacterioplanes</taxon>
    </lineage>
</organism>
<feature type="site" description="May play a role in metal incorporation in vivo" evidence="9">
    <location>
        <position position="96"/>
    </location>
</feature>
<feature type="site" description="Important to generate the dianion" evidence="9">
    <location>
        <position position="105"/>
    </location>
</feature>
<feature type="binding site" evidence="9">
    <location>
        <position position="97"/>
    </location>
    <ligand>
        <name>Fe(2+)</name>
        <dbReference type="ChEBI" id="CHEBI:29033"/>
    </ligand>
</feature>
<dbReference type="RefSeq" id="WP_094061876.1">
    <property type="nucleotide sequence ID" value="NZ_CP022530.1"/>
</dbReference>
<dbReference type="InterPro" id="IPR011051">
    <property type="entry name" value="RmlC_Cupin_sf"/>
</dbReference>
<keyword evidence="2 9" id="KW-0533">Nickel</keyword>
<sequence>MTTIRIYPDHDPTNLLFTTSNISKIQHHLSDIGIHFEQWPVHAELQPGVAPEQVLSRYADDVERLQQQHGYQSVDVISLDSSHPDKAALRQKFLQEHTHGEDEVRFFAAGEGLFTIHLQQRVFEVHCVAGDLIKVPANTPHWFDMGPNPGFVAIRWFTNPEGWVAQFSGSDIANLFNRLDNH</sequence>
<dbReference type="InterPro" id="IPR023956">
    <property type="entry name" value="ARD_bac"/>
</dbReference>
<dbReference type="GO" id="GO:0019509">
    <property type="term" value="P:L-methionine salvage from methylthioadenosine"/>
    <property type="evidence" value="ECO:0007669"/>
    <property type="project" value="UniProtKB-UniRule"/>
</dbReference>
<evidence type="ECO:0000256" key="2">
    <source>
        <dbReference type="ARBA" id="ARBA00022596"/>
    </source>
</evidence>
<evidence type="ECO:0000313" key="10">
    <source>
        <dbReference type="EMBL" id="ASP40716.1"/>
    </source>
</evidence>
<proteinExistence type="inferred from homology"/>
<dbReference type="Proteomes" id="UP000202440">
    <property type="component" value="Chromosome"/>
</dbReference>
<feature type="binding site" evidence="9">
    <location>
        <position position="141"/>
    </location>
    <ligand>
        <name>Ni(2+)</name>
        <dbReference type="ChEBI" id="CHEBI:49786"/>
    </ligand>
</feature>
<dbReference type="GO" id="GO:0019284">
    <property type="term" value="P:L-methionine salvage from S-adenosylmethionine"/>
    <property type="evidence" value="ECO:0007669"/>
    <property type="project" value="InterPro"/>
</dbReference>
<evidence type="ECO:0000256" key="8">
    <source>
        <dbReference type="ARBA" id="ARBA00023167"/>
    </source>
</evidence>
<dbReference type="KEGG" id="bsan:CHH28_19475"/>
<comment type="function">
    <text evidence="9">Catalyzes 2 different reactions between oxygene and the acireductone 1,2-dihydroxy-3-keto-5-methylthiopentene (DHK-MTPene) depending upon the metal bound in the active site. Fe-containing acireductone dioxygenase (Fe-ARD) produces formate and 2-keto-4-methylthiobutyrate (KMTB), the alpha-ketoacid precursor of methionine in the methionine recycle pathway. Ni-containing acireductone dioxygenase (Ni-ARD) produces methylthiopropionate, carbon monoxide and formate, and does not lie on the methionine recycle pathway.</text>
</comment>